<evidence type="ECO:0000256" key="11">
    <source>
        <dbReference type="ARBA" id="ARBA00023204"/>
    </source>
</evidence>
<evidence type="ECO:0000256" key="2">
    <source>
        <dbReference type="ARBA" id="ARBA00022490"/>
    </source>
</evidence>
<dbReference type="Proteomes" id="UP001596002">
    <property type="component" value="Unassembled WGS sequence"/>
</dbReference>
<evidence type="ECO:0000256" key="12">
    <source>
        <dbReference type="HAMAP-Rule" id="MF_00034"/>
    </source>
</evidence>
<dbReference type="NCBIfam" id="NF000711">
    <property type="entry name" value="PRK00039.2-1"/>
    <property type="match status" value="1"/>
</dbReference>
<comment type="caution">
    <text evidence="14">The sequence shown here is derived from an EMBL/GenBank/DDBJ whole genome shotgun (WGS) entry which is preliminary data.</text>
</comment>
<dbReference type="InterPro" id="IPR020563">
    <property type="entry name" value="X-over_junc_endoDNase_Mg_BS"/>
</dbReference>
<dbReference type="CDD" id="cd16962">
    <property type="entry name" value="RuvC"/>
    <property type="match status" value="1"/>
</dbReference>
<dbReference type="PRINTS" id="PR00696">
    <property type="entry name" value="RSOLVASERUVC"/>
</dbReference>
<evidence type="ECO:0000256" key="8">
    <source>
        <dbReference type="ARBA" id="ARBA00022842"/>
    </source>
</evidence>
<accession>A0ABV9Q655</accession>
<comment type="subcellular location">
    <subcellularLocation>
        <location evidence="12">Cytoplasm</location>
    </subcellularLocation>
</comment>
<reference evidence="15" key="1">
    <citation type="journal article" date="2019" name="Int. J. Syst. Evol. Microbiol.">
        <title>The Global Catalogue of Microorganisms (GCM) 10K type strain sequencing project: providing services to taxonomists for standard genome sequencing and annotation.</title>
        <authorList>
            <consortium name="The Broad Institute Genomics Platform"/>
            <consortium name="The Broad Institute Genome Sequencing Center for Infectious Disease"/>
            <person name="Wu L."/>
            <person name="Ma J."/>
        </authorList>
    </citation>
    <scope>NUCLEOTIDE SEQUENCE [LARGE SCALE GENOMIC DNA]</scope>
    <source>
        <strain evidence="15">WYCCWR 12678</strain>
    </source>
</reference>
<dbReference type="PANTHER" id="PTHR30194:SF3">
    <property type="entry name" value="CROSSOVER JUNCTION ENDODEOXYRIBONUCLEASE RUVC"/>
    <property type="match status" value="1"/>
</dbReference>
<evidence type="ECO:0000256" key="7">
    <source>
        <dbReference type="ARBA" id="ARBA00022801"/>
    </source>
</evidence>
<comment type="similarity">
    <text evidence="1 12">Belongs to the RuvC family.</text>
</comment>
<evidence type="ECO:0000256" key="9">
    <source>
        <dbReference type="ARBA" id="ARBA00023125"/>
    </source>
</evidence>
<feature type="binding site" evidence="12">
    <location>
        <position position="140"/>
    </location>
    <ligand>
        <name>Mg(2+)</name>
        <dbReference type="ChEBI" id="CHEBI:18420"/>
        <label>1</label>
    </ligand>
</feature>
<dbReference type="Pfam" id="PF02075">
    <property type="entry name" value="RuvC"/>
    <property type="match status" value="1"/>
</dbReference>
<feature type="active site" evidence="12">
    <location>
        <position position="7"/>
    </location>
</feature>
<proteinExistence type="inferred from homology"/>
<protein>
    <recommendedName>
        <fullName evidence="12 13">Crossover junction endodeoxyribonuclease RuvC</fullName>
        <ecNumber evidence="12 13">3.1.21.10</ecNumber>
    </recommendedName>
    <alternativeName>
        <fullName evidence="12">Holliday junction nuclease RuvC</fullName>
    </alternativeName>
    <alternativeName>
        <fullName evidence="12">Holliday junction resolvase RuvC</fullName>
    </alternativeName>
</protein>
<comment type="function">
    <text evidence="12">The RuvA-RuvB-RuvC complex processes Holliday junction (HJ) DNA during genetic recombination and DNA repair. Endonuclease that resolves HJ intermediates. Cleaves cruciform DNA by making single-stranded nicks across the HJ at symmetrical positions within the homologous arms, yielding a 5'-phosphate and a 3'-hydroxyl group; requires a central core of homology in the junction. The consensus cleavage sequence is 5'-(A/T)TT(C/G)-3'. Cleavage occurs on the 3'-side of the TT dinucleotide at the point of strand exchange. HJ branch migration catalyzed by RuvA-RuvB allows RuvC to scan DNA until it finds its consensus sequence, where it cleaves and resolves the cruciform DNA.</text>
</comment>
<evidence type="ECO:0000256" key="1">
    <source>
        <dbReference type="ARBA" id="ARBA00009518"/>
    </source>
</evidence>
<evidence type="ECO:0000313" key="15">
    <source>
        <dbReference type="Proteomes" id="UP001596002"/>
    </source>
</evidence>
<keyword evidence="8 12" id="KW-0460">Magnesium</keyword>
<gene>
    <name evidence="12 14" type="primary">ruvC</name>
    <name evidence="14" type="ORF">ACFO8Q_20395</name>
</gene>
<dbReference type="SUPFAM" id="SSF53098">
    <property type="entry name" value="Ribonuclease H-like"/>
    <property type="match status" value="1"/>
</dbReference>
<comment type="subunit">
    <text evidence="12">Homodimer which binds Holliday junction (HJ) DNA. The HJ becomes 2-fold symmetrical on binding to RuvC with unstacked arms; it has a different conformation from HJ DNA in complex with RuvA. In the full resolvosome a probable DNA-RuvA(4)-RuvB(12)-RuvC(2) complex forms which resolves the HJ.</text>
</comment>
<keyword evidence="3 12" id="KW-0540">Nuclease</keyword>
<evidence type="ECO:0000256" key="13">
    <source>
        <dbReference type="NCBIfam" id="TIGR00228"/>
    </source>
</evidence>
<feature type="binding site" evidence="12">
    <location>
        <position position="7"/>
    </location>
    <ligand>
        <name>Mg(2+)</name>
        <dbReference type="ChEBI" id="CHEBI:18420"/>
        <label>1</label>
    </ligand>
</feature>
<evidence type="ECO:0000256" key="3">
    <source>
        <dbReference type="ARBA" id="ARBA00022722"/>
    </source>
</evidence>
<evidence type="ECO:0000313" key="14">
    <source>
        <dbReference type="EMBL" id="MFC4769675.1"/>
    </source>
</evidence>
<dbReference type="PANTHER" id="PTHR30194">
    <property type="entry name" value="CROSSOVER JUNCTION ENDODEOXYRIBONUCLEASE RUVC"/>
    <property type="match status" value="1"/>
</dbReference>
<keyword evidence="4 12" id="KW-0479">Metal-binding</keyword>
<dbReference type="Gene3D" id="3.30.420.10">
    <property type="entry name" value="Ribonuclease H-like superfamily/Ribonuclease H"/>
    <property type="match status" value="1"/>
</dbReference>
<dbReference type="NCBIfam" id="TIGR00228">
    <property type="entry name" value="ruvC"/>
    <property type="match status" value="1"/>
</dbReference>
<feature type="binding site" evidence="12">
    <location>
        <position position="67"/>
    </location>
    <ligand>
        <name>Mg(2+)</name>
        <dbReference type="ChEBI" id="CHEBI:18420"/>
        <label>2</label>
    </ligand>
</feature>
<comment type="cofactor">
    <cofactor evidence="12">
        <name>Mg(2+)</name>
        <dbReference type="ChEBI" id="CHEBI:18420"/>
    </cofactor>
    <text evidence="12">Binds 2 Mg(2+) ion per subunit.</text>
</comment>
<dbReference type="InterPro" id="IPR036397">
    <property type="entry name" value="RNaseH_sf"/>
</dbReference>
<dbReference type="InterPro" id="IPR002176">
    <property type="entry name" value="X-over_junc_endoDNase_RuvC"/>
</dbReference>
<feature type="active site" evidence="12">
    <location>
        <position position="140"/>
    </location>
</feature>
<dbReference type="HAMAP" id="MF_00034">
    <property type="entry name" value="RuvC"/>
    <property type="match status" value="1"/>
</dbReference>
<dbReference type="InterPro" id="IPR012337">
    <property type="entry name" value="RNaseH-like_sf"/>
</dbReference>
<evidence type="ECO:0000256" key="10">
    <source>
        <dbReference type="ARBA" id="ARBA00023172"/>
    </source>
</evidence>
<comment type="catalytic activity">
    <reaction evidence="12">
        <text>Endonucleolytic cleavage at a junction such as a reciprocal single-stranded crossover between two homologous DNA duplexes (Holliday junction).</text>
        <dbReference type="EC" id="3.1.21.10"/>
    </reaction>
</comment>
<dbReference type="PROSITE" id="PS01321">
    <property type="entry name" value="RUVC"/>
    <property type="match status" value="1"/>
</dbReference>
<keyword evidence="6 12" id="KW-0227">DNA damage</keyword>
<keyword evidence="5 12" id="KW-0255">Endonuclease</keyword>
<evidence type="ECO:0000256" key="5">
    <source>
        <dbReference type="ARBA" id="ARBA00022759"/>
    </source>
</evidence>
<evidence type="ECO:0000256" key="4">
    <source>
        <dbReference type="ARBA" id="ARBA00022723"/>
    </source>
</evidence>
<dbReference type="EMBL" id="JBHSHC010000142">
    <property type="protein sequence ID" value="MFC4769675.1"/>
    <property type="molecule type" value="Genomic_DNA"/>
</dbReference>
<keyword evidence="2 12" id="KW-0963">Cytoplasm</keyword>
<dbReference type="EC" id="3.1.21.10" evidence="12 13"/>
<keyword evidence="9 12" id="KW-0238">DNA-binding</keyword>
<dbReference type="RefSeq" id="WP_380028460.1">
    <property type="nucleotide sequence ID" value="NZ_JBHSHC010000142.1"/>
</dbReference>
<keyword evidence="11 12" id="KW-0234">DNA repair</keyword>
<evidence type="ECO:0000256" key="6">
    <source>
        <dbReference type="ARBA" id="ARBA00022763"/>
    </source>
</evidence>
<feature type="active site" evidence="12">
    <location>
        <position position="67"/>
    </location>
</feature>
<keyword evidence="15" id="KW-1185">Reference proteome</keyword>
<organism evidence="14 15">
    <name type="scientific">Effusibacillus consociatus</name>
    <dbReference type="NCBI Taxonomy" id="1117041"/>
    <lineage>
        <taxon>Bacteria</taxon>
        <taxon>Bacillati</taxon>
        <taxon>Bacillota</taxon>
        <taxon>Bacilli</taxon>
        <taxon>Bacillales</taxon>
        <taxon>Alicyclobacillaceae</taxon>
        <taxon>Effusibacillus</taxon>
    </lineage>
</organism>
<sequence length="165" mass="18138">MRILGIDPGYGRTGYGVVETTGNRIRPLEFGLIETSSKLSMEKRLLQIYDALCEIIDRRKPDSLAIEELFFSKNVTTGIGVSQARGIVLLVAAQMGLTVAEYKPIQIKQSITGYGKAEKQQIQEMVRMFLGLQDVPKPDDVADALAVAVAHAHTAPFYSKIKSNP</sequence>
<name>A0ABV9Q655_9BACL</name>
<keyword evidence="10 12" id="KW-0233">DNA recombination</keyword>
<keyword evidence="7 12" id="KW-0378">Hydrolase</keyword>